<evidence type="ECO:0000256" key="1">
    <source>
        <dbReference type="SAM" id="MobiDB-lite"/>
    </source>
</evidence>
<reference evidence="2" key="2">
    <citation type="journal article" date="2015" name="Data Brief">
        <title>Shoot transcriptome of the giant reed, Arundo donax.</title>
        <authorList>
            <person name="Barrero R.A."/>
            <person name="Guerrero F.D."/>
            <person name="Moolhuijzen P."/>
            <person name="Goolsby J.A."/>
            <person name="Tidwell J."/>
            <person name="Bellgard S.E."/>
            <person name="Bellgard M.I."/>
        </authorList>
    </citation>
    <scope>NUCLEOTIDE SEQUENCE</scope>
    <source>
        <tissue evidence="2">Shoot tissue taken approximately 20 cm above the soil surface</tissue>
    </source>
</reference>
<accession>A0A0A9GDM6</accession>
<name>A0A0A9GDM6_ARUDO</name>
<protein>
    <submittedName>
        <fullName evidence="2">Uncharacterized protein</fullName>
    </submittedName>
</protein>
<dbReference type="AlphaFoldDB" id="A0A0A9GDM6"/>
<reference evidence="2" key="1">
    <citation type="submission" date="2014-09" db="EMBL/GenBank/DDBJ databases">
        <authorList>
            <person name="Magalhaes I.L.F."/>
            <person name="Oliveira U."/>
            <person name="Santos F.R."/>
            <person name="Vidigal T.H.D.A."/>
            <person name="Brescovit A.D."/>
            <person name="Santos A.J."/>
        </authorList>
    </citation>
    <scope>NUCLEOTIDE SEQUENCE</scope>
    <source>
        <tissue evidence="2">Shoot tissue taken approximately 20 cm above the soil surface</tissue>
    </source>
</reference>
<evidence type="ECO:0000313" key="2">
    <source>
        <dbReference type="EMBL" id="JAE20631.1"/>
    </source>
</evidence>
<feature type="region of interest" description="Disordered" evidence="1">
    <location>
        <begin position="1"/>
        <end position="22"/>
    </location>
</feature>
<dbReference type="EMBL" id="GBRH01177265">
    <property type="protein sequence ID" value="JAE20631.1"/>
    <property type="molecule type" value="Transcribed_RNA"/>
</dbReference>
<organism evidence="2">
    <name type="scientific">Arundo donax</name>
    <name type="common">Giant reed</name>
    <name type="synonym">Donax arundinaceus</name>
    <dbReference type="NCBI Taxonomy" id="35708"/>
    <lineage>
        <taxon>Eukaryota</taxon>
        <taxon>Viridiplantae</taxon>
        <taxon>Streptophyta</taxon>
        <taxon>Embryophyta</taxon>
        <taxon>Tracheophyta</taxon>
        <taxon>Spermatophyta</taxon>
        <taxon>Magnoliopsida</taxon>
        <taxon>Liliopsida</taxon>
        <taxon>Poales</taxon>
        <taxon>Poaceae</taxon>
        <taxon>PACMAD clade</taxon>
        <taxon>Arundinoideae</taxon>
        <taxon>Arundineae</taxon>
        <taxon>Arundo</taxon>
    </lineage>
</organism>
<sequence>MASFPSTLSFPGTGTGTRADVDDRFLEDVAELPSSSSEGGEEGSSSFATLLIAREAVQLTELFSVGNGLLGILG</sequence>
<feature type="compositionally biased region" description="Polar residues" evidence="1">
    <location>
        <begin position="1"/>
        <end position="12"/>
    </location>
</feature>
<proteinExistence type="predicted"/>